<dbReference type="EMBL" id="CAJVPS010002080">
    <property type="protein sequence ID" value="CAG8559676.1"/>
    <property type="molecule type" value="Genomic_DNA"/>
</dbReference>
<proteinExistence type="inferred from homology"/>
<dbReference type="Gene3D" id="3.30.465.10">
    <property type="match status" value="1"/>
</dbReference>
<accession>A0A9N9BAU5</accession>
<comment type="similarity">
    <text evidence="2">Belongs to the oxygen-dependent FAD-linked oxidoreductase family.</text>
</comment>
<evidence type="ECO:0000313" key="7">
    <source>
        <dbReference type="Proteomes" id="UP000789508"/>
    </source>
</evidence>
<name>A0A9N9BAU5_9GLOM</name>
<keyword evidence="5" id="KW-0560">Oxidoreductase</keyword>
<dbReference type="OrthoDB" id="415825at2759"/>
<dbReference type="GO" id="GO:0050660">
    <property type="term" value="F:flavin adenine dinucleotide binding"/>
    <property type="evidence" value="ECO:0007669"/>
    <property type="project" value="InterPro"/>
</dbReference>
<gene>
    <name evidence="6" type="ORF">ALEPTO_LOCUS6289</name>
</gene>
<evidence type="ECO:0000256" key="1">
    <source>
        <dbReference type="ARBA" id="ARBA00001974"/>
    </source>
</evidence>
<dbReference type="GO" id="GO:0016491">
    <property type="term" value="F:oxidoreductase activity"/>
    <property type="evidence" value="ECO:0007669"/>
    <property type="project" value="UniProtKB-KW"/>
</dbReference>
<dbReference type="PANTHER" id="PTHR42973">
    <property type="entry name" value="BINDING OXIDOREDUCTASE, PUTATIVE (AFU_ORTHOLOGUE AFUA_1G17690)-RELATED"/>
    <property type="match status" value="1"/>
</dbReference>
<evidence type="ECO:0000256" key="2">
    <source>
        <dbReference type="ARBA" id="ARBA00005466"/>
    </source>
</evidence>
<dbReference type="Proteomes" id="UP000789508">
    <property type="component" value="Unassembled WGS sequence"/>
</dbReference>
<evidence type="ECO:0000256" key="3">
    <source>
        <dbReference type="ARBA" id="ARBA00022630"/>
    </source>
</evidence>
<reference evidence="6" key="1">
    <citation type="submission" date="2021-06" db="EMBL/GenBank/DDBJ databases">
        <authorList>
            <person name="Kallberg Y."/>
            <person name="Tangrot J."/>
            <person name="Rosling A."/>
        </authorList>
    </citation>
    <scope>NUCLEOTIDE SEQUENCE</scope>
    <source>
        <strain evidence="6">FL130A</strain>
    </source>
</reference>
<organism evidence="6 7">
    <name type="scientific">Ambispora leptoticha</name>
    <dbReference type="NCBI Taxonomy" id="144679"/>
    <lineage>
        <taxon>Eukaryota</taxon>
        <taxon>Fungi</taxon>
        <taxon>Fungi incertae sedis</taxon>
        <taxon>Mucoromycota</taxon>
        <taxon>Glomeromycotina</taxon>
        <taxon>Glomeromycetes</taxon>
        <taxon>Archaeosporales</taxon>
        <taxon>Ambisporaceae</taxon>
        <taxon>Ambispora</taxon>
    </lineage>
</organism>
<dbReference type="InterPro" id="IPR036318">
    <property type="entry name" value="FAD-bd_PCMH-like_sf"/>
</dbReference>
<protein>
    <submittedName>
        <fullName evidence="6">13684_t:CDS:1</fullName>
    </submittedName>
</protein>
<evidence type="ECO:0000256" key="5">
    <source>
        <dbReference type="ARBA" id="ARBA00023002"/>
    </source>
</evidence>
<keyword evidence="4" id="KW-0274">FAD</keyword>
<comment type="caution">
    <text evidence="6">The sequence shown here is derived from an EMBL/GenBank/DDBJ whole genome shotgun (WGS) entry which is preliminary data.</text>
</comment>
<dbReference type="SUPFAM" id="SSF56176">
    <property type="entry name" value="FAD-binding/transporter-associated domain-like"/>
    <property type="match status" value="1"/>
</dbReference>
<comment type="cofactor">
    <cofactor evidence="1">
        <name>FAD</name>
        <dbReference type="ChEBI" id="CHEBI:57692"/>
    </cofactor>
</comment>
<dbReference type="InterPro" id="IPR016169">
    <property type="entry name" value="FAD-bd_PCMH_sub2"/>
</dbReference>
<evidence type="ECO:0000313" key="6">
    <source>
        <dbReference type="EMBL" id="CAG8559676.1"/>
    </source>
</evidence>
<dbReference type="AlphaFoldDB" id="A0A9N9BAU5"/>
<dbReference type="PANTHER" id="PTHR42973:SF39">
    <property type="entry name" value="FAD-BINDING PCMH-TYPE DOMAIN-CONTAINING PROTEIN"/>
    <property type="match status" value="1"/>
</dbReference>
<dbReference type="InterPro" id="IPR050416">
    <property type="entry name" value="FAD-linked_Oxidoreductase"/>
</dbReference>
<sequence>MQEHAYELTNSATSLETLYEESSLGGHDDGFCPAVGHSLGGGFGLYSREFGLATNHILLIQMVSTNGTVLTAKNVTNPDLFFALRGAGLVHC</sequence>
<keyword evidence="7" id="KW-1185">Reference proteome</keyword>
<keyword evidence="3" id="KW-0285">Flavoprotein</keyword>
<evidence type="ECO:0000256" key="4">
    <source>
        <dbReference type="ARBA" id="ARBA00022827"/>
    </source>
</evidence>